<dbReference type="PANTHER" id="PTHR32308">
    <property type="entry name" value="LYASE BETA SUBUNIT, PUTATIVE (AFU_ORTHOLOGUE AFUA_4G13030)-RELATED"/>
    <property type="match status" value="1"/>
</dbReference>
<dbReference type="InterPro" id="IPR011206">
    <property type="entry name" value="Citrate_lyase_beta/mcl1/mcl2"/>
</dbReference>
<dbReference type="InterPro" id="IPR040442">
    <property type="entry name" value="Pyrv_kinase-like_dom_sf"/>
</dbReference>
<gene>
    <name evidence="5" type="ORF">OO014_15975</name>
</gene>
<dbReference type="PIRSF" id="PIRSF015582">
    <property type="entry name" value="Cit_lyase_B"/>
    <property type="match status" value="1"/>
</dbReference>
<dbReference type="InterPro" id="IPR015813">
    <property type="entry name" value="Pyrv/PenolPyrv_kinase-like_dom"/>
</dbReference>
<evidence type="ECO:0000313" key="5">
    <source>
        <dbReference type="EMBL" id="MDC5698753.1"/>
    </source>
</evidence>
<dbReference type="GO" id="GO:0016829">
    <property type="term" value="F:lyase activity"/>
    <property type="evidence" value="ECO:0007669"/>
    <property type="project" value="UniProtKB-KW"/>
</dbReference>
<evidence type="ECO:0000256" key="3">
    <source>
        <dbReference type="ARBA" id="ARBA00022842"/>
    </source>
</evidence>
<evidence type="ECO:0000259" key="4">
    <source>
        <dbReference type="Pfam" id="PF03328"/>
    </source>
</evidence>
<comment type="cofactor">
    <cofactor evidence="1">
        <name>Mg(2+)</name>
        <dbReference type="ChEBI" id="CHEBI:18420"/>
    </cofactor>
</comment>
<evidence type="ECO:0000256" key="2">
    <source>
        <dbReference type="ARBA" id="ARBA00022723"/>
    </source>
</evidence>
<feature type="domain" description="HpcH/HpaI aldolase/citrate lyase" evidence="4">
    <location>
        <begin position="16"/>
        <end position="225"/>
    </location>
</feature>
<sequence length="286" mass="29909">MTATHDVAVRHVQEARSLLFVPGDRPDRFDKAGAAGADLVIIDLEDAVAPGRRPGAREAATEWLASGGTAAVRVNAVGTADHDLDVAALTKLVAGHPDQHALLAVVVAKAEGSADLSGLAHRVGAPVVPLLETARGVQRAAELAEAQGVARLAFGHLDYALDLGAAPTRQAMLHARSMLVQASRAAGLPGPVDGVTAELDDFDRLVDDVAHGVELGFTGKLLIHPRQVEPTHAAYRPTSEEVAWAERVIAAVEAATGGRGALRVDGAMVDRPVIVRAETTLRRRDQ</sequence>
<proteinExistence type="predicted"/>
<reference evidence="5 6" key="1">
    <citation type="submission" date="2022-11" db="EMBL/GenBank/DDBJ databases">
        <title>Anaerobic phenanthrene biodegradation by a DNRA strain PheN6.</title>
        <authorList>
            <person name="Zhang Z."/>
        </authorList>
    </citation>
    <scope>NUCLEOTIDE SEQUENCE [LARGE SCALE GENOMIC DNA]</scope>
    <source>
        <strain evidence="5 6">PheN6</strain>
    </source>
</reference>
<keyword evidence="2" id="KW-0479">Metal-binding</keyword>
<dbReference type="Pfam" id="PF03328">
    <property type="entry name" value="HpcH_HpaI"/>
    <property type="match status" value="1"/>
</dbReference>
<protein>
    <submittedName>
        <fullName evidence="5">CoA ester lyase</fullName>
    </submittedName>
</protein>
<dbReference type="EMBL" id="JAPFQL010000082">
    <property type="protein sequence ID" value="MDC5698753.1"/>
    <property type="molecule type" value="Genomic_DNA"/>
</dbReference>
<dbReference type="SUPFAM" id="SSF51621">
    <property type="entry name" value="Phosphoenolpyruvate/pyruvate domain"/>
    <property type="match status" value="1"/>
</dbReference>
<keyword evidence="6" id="KW-1185">Reference proteome</keyword>
<organism evidence="5 6">
    <name type="scientific">Intrasporangium calvum</name>
    <dbReference type="NCBI Taxonomy" id="53358"/>
    <lineage>
        <taxon>Bacteria</taxon>
        <taxon>Bacillati</taxon>
        <taxon>Actinomycetota</taxon>
        <taxon>Actinomycetes</taxon>
        <taxon>Micrococcales</taxon>
        <taxon>Intrasporangiaceae</taxon>
        <taxon>Intrasporangium</taxon>
    </lineage>
</organism>
<accession>A0ABT5GKK0</accession>
<keyword evidence="3" id="KW-0460">Magnesium</keyword>
<dbReference type="PANTHER" id="PTHR32308:SF10">
    <property type="entry name" value="CITRATE LYASE SUBUNIT BETA"/>
    <property type="match status" value="1"/>
</dbReference>
<dbReference type="RefSeq" id="WP_272463317.1">
    <property type="nucleotide sequence ID" value="NZ_JAPFQL010000082.1"/>
</dbReference>
<evidence type="ECO:0000256" key="1">
    <source>
        <dbReference type="ARBA" id="ARBA00001946"/>
    </source>
</evidence>
<evidence type="ECO:0000313" key="6">
    <source>
        <dbReference type="Proteomes" id="UP001150259"/>
    </source>
</evidence>
<dbReference type="Gene3D" id="3.20.20.60">
    <property type="entry name" value="Phosphoenolpyruvate-binding domains"/>
    <property type="match status" value="1"/>
</dbReference>
<comment type="caution">
    <text evidence="5">The sequence shown here is derived from an EMBL/GenBank/DDBJ whole genome shotgun (WGS) entry which is preliminary data.</text>
</comment>
<dbReference type="InterPro" id="IPR005000">
    <property type="entry name" value="Aldolase/citrate-lyase_domain"/>
</dbReference>
<name>A0ABT5GKK0_9MICO</name>
<dbReference type="Proteomes" id="UP001150259">
    <property type="component" value="Unassembled WGS sequence"/>
</dbReference>
<keyword evidence="5" id="KW-0456">Lyase</keyword>